<proteinExistence type="predicted"/>
<dbReference type="InterPro" id="IPR018551">
    <property type="entry name" value="DUF2007"/>
</dbReference>
<dbReference type="OrthoDB" id="797774at2"/>
<feature type="domain" description="DUF2007" evidence="1">
    <location>
        <begin position="6"/>
        <end position="71"/>
    </location>
</feature>
<keyword evidence="3" id="KW-1185">Reference proteome</keyword>
<dbReference type="Proteomes" id="UP000265926">
    <property type="component" value="Unassembled WGS sequence"/>
</dbReference>
<dbReference type="EMBL" id="QWGR01000001">
    <property type="protein sequence ID" value="RIJ50437.1"/>
    <property type="molecule type" value="Genomic_DNA"/>
</dbReference>
<comment type="caution">
    <text evidence="2">The sequence shown here is derived from an EMBL/GenBank/DDBJ whole genome shotgun (WGS) entry which is preliminary data.</text>
</comment>
<evidence type="ECO:0000313" key="3">
    <source>
        <dbReference type="Proteomes" id="UP000265926"/>
    </source>
</evidence>
<organism evidence="2 3">
    <name type="scientific">Maribellus luteus</name>
    <dbReference type="NCBI Taxonomy" id="2305463"/>
    <lineage>
        <taxon>Bacteria</taxon>
        <taxon>Pseudomonadati</taxon>
        <taxon>Bacteroidota</taxon>
        <taxon>Bacteroidia</taxon>
        <taxon>Marinilabiliales</taxon>
        <taxon>Prolixibacteraceae</taxon>
        <taxon>Maribellus</taxon>
    </lineage>
</organism>
<reference evidence="2 3" key="1">
    <citation type="submission" date="2018-08" db="EMBL/GenBank/DDBJ databases">
        <title>Pallidiluteibacterium maritimus gen. nov., sp. nov., isolated from coastal sediment.</title>
        <authorList>
            <person name="Zhou L.Y."/>
        </authorList>
    </citation>
    <scope>NUCLEOTIDE SEQUENCE [LARGE SCALE GENOMIC DNA]</scope>
    <source>
        <strain evidence="2 3">XSD2</strain>
    </source>
</reference>
<name>A0A399T8A7_9BACT</name>
<evidence type="ECO:0000313" key="2">
    <source>
        <dbReference type="EMBL" id="RIJ50437.1"/>
    </source>
</evidence>
<gene>
    <name evidence="2" type="ORF">D1614_00400</name>
</gene>
<evidence type="ECO:0000259" key="1">
    <source>
        <dbReference type="Pfam" id="PF09413"/>
    </source>
</evidence>
<protein>
    <submittedName>
        <fullName evidence="2">DUF2007 domain-containing protein</fullName>
    </submittedName>
</protein>
<accession>A0A399T8A7</accession>
<sequence>MEDKIVKLYTSSDVIISHIKQELESKDIFCLIKDGFGQGINAGFVGGVSSAIDLFVRESDLDEAIEIVKAITEV</sequence>
<dbReference type="RefSeq" id="WP_119435907.1">
    <property type="nucleotide sequence ID" value="NZ_QWGR01000001.1"/>
</dbReference>
<dbReference type="Pfam" id="PF09413">
    <property type="entry name" value="DUF2007"/>
    <property type="match status" value="1"/>
</dbReference>
<dbReference type="AlphaFoldDB" id="A0A399T8A7"/>